<accession>A0AAN6ZSP3</accession>
<keyword evidence="3" id="KW-1185">Reference proteome</keyword>
<evidence type="ECO:0000313" key="3">
    <source>
        <dbReference type="Proteomes" id="UP001302745"/>
    </source>
</evidence>
<proteinExistence type="predicted"/>
<sequence length="117" mass="12597">MDFSNLPSVSDQLVTADKPARTDLPGMDHARCAALNNYLVSYAWLAEGRPPASLHGNNNTFFTAHGAEAEALRPRLDPSLAAFLDTAMLPPADAGLDPAPFFFWASEISSPDGFFDN</sequence>
<protein>
    <submittedName>
        <fullName evidence="2">Uncharacterized protein</fullName>
    </submittedName>
</protein>
<name>A0AAN6ZSP3_9PEZI</name>
<evidence type="ECO:0000256" key="1">
    <source>
        <dbReference type="SAM" id="MobiDB-lite"/>
    </source>
</evidence>
<dbReference type="Proteomes" id="UP001302745">
    <property type="component" value="Unassembled WGS sequence"/>
</dbReference>
<comment type="caution">
    <text evidence="2">The sequence shown here is derived from an EMBL/GenBank/DDBJ whole genome shotgun (WGS) entry which is preliminary data.</text>
</comment>
<feature type="region of interest" description="Disordered" evidence="1">
    <location>
        <begin position="1"/>
        <end position="21"/>
    </location>
</feature>
<dbReference type="EMBL" id="MU857258">
    <property type="protein sequence ID" value="KAK4148793.1"/>
    <property type="molecule type" value="Genomic_DNA"/>
</dbReference>
<evidence type="ECO:0000313" key="2">
    <source>
        <dbReference type="EMBL" id="KAK4148793.1"/>
    </source>
</evidence>
<feature type="compositionally biased region" description="Polar residues" evidence="1">
    <location>
        <begin position="1"/>
        <end position="13"/>
    </location>
</feature>
<organism evidence="2 3">
    <name type="scientific">Chaetomidium leptoderma</name>
    <dbReference type="NCBI Taxonomy" id="669021"/>
    <lineage>
        <taxon>Eukaryota</taxon>
        <taxon>Fungi</taxon>
        <taxon>Dikarya</taxon>
        <taxon>Ascomycota</taxon>
        <taxon>Pezizomycotina</taxon>
        <taxon>Sordariomycetes</taxon>
        <taxon>Sordariomycetidae</taxon>
        <taxon>Sordariales</taxon>
        <taxon>Chaetomiaceae</taxon>
        <taxon>Chaetomidium</taxon>
    </lineage>
</organism>
<reference evidence="2" key="1">
    <citation type="journal article" date="2023" name="Mol. Phylogenet. Evol.">
        <title>Genome-scale phylogeny and comparative genomics of the fungal order Sordariales.</title>
        <authorList>
            <person name="Hensen N."/>
            <person name="Bonometti L."/>
            <person name="Westerberg I."/>
            <person name="Brannstrom I.O."/>
            <person name="Guillou S."/>
            <person name="Cros-Aarteil S."/>
            <person name="Calhoun S."/>
            <person name="Haridas S."/>
            <person name="Kuo A."/>
            <person name="Mondo S."/>
            <person name="Pangilinan J."/>
            <person name="Riley R."/>
            <person name="LaButti K."/>
            <person name="Andreopoulos B."/>
            <person name="Lipzen A."/>
            <person name="Chen C."/>
            <person name="Yan M."/>
            <person name="Daum C."/>
            <person name="Ng V."/>
            <person name="Clum A."/>
            <person name="Steindorff A."/>
            <person name="Ohm R.A."/>
            <person name="Martin F."/>
            <person name="Silar P."/>
            <person name="Natvig D.O."/>
            <person name="Lalanne C."/>
            <person name="Gautier V."/>
            <person name="Ament-Velasquez S.L."/>
            <person name="Kruys A."/>
            <person name="Hutchinson M.I."/>
            <person name="Powell A.J."/>
            <person name="Barry K."/>
            <person name="Miller A.N."/>
            <person name="Grigoriev I.V."/>
            <person name="Debuchy R."/>
            <person name="Gladieux P."/>
            <person name="Hiltunen Thoren M."/>
            <person name="Johannesson H."/>
        </authorList>
    </citation>
    <scope>NUCLEOTIDE SEQUENCE</scope>
    <source>
        <strain evidence="2">CBS 538.74</strain>
    </source>
</reference>
<reference evidence="2" key="2">
    <citation type="submission" date="2023-05" db="EMBL/GenBank/DDBJ databases">
        <authorList>
            <consortium name="Lawrence Berkeley National Laboratory"/>
            <person name="Steindorff A."/>
            <person name="Hensen N."/>
            <person name="Bonometti L."/>
            <person name="Westerberg I."/>
            <person name="Brannstrom I.O."/>
            <person name="Guillou S."/>
            <person name="Cros-Aarteil S."/>
            <person name="Calhoun S."/>
            <person name="Haridas S."/>
            <person name="Kuo A."/>
            <person name="Mondo S."/>
            <person name="Pangilinan J."/>
            <person name="Riley R."/>
            <person name="Labutti K."/>
            <person name="Andreopoulos B."/>
            <person name="Lipzen A."/>
            <person name="Chen C."/>
            <person name="Yanf M."/>
            <person name="Daum C."/>
            <person name="Ng V."/>
            <person name="Clum A."/>
            <person name="Ohm R."/>
            <person name="Martin F."/>
            <person name="Silar P."/>
            <person name="Natvig D."/>
            <person name="Lalanne C."/>
            <person name="Gautier V."/>
            <person name="Ament-Velasquez S.L."/>
            <person name="Kruys A."/>
            <person name="Hutchinson M.I."/>
            <person name="Powell A.J."/>
            <person name="Barry K."/>
            <person name="Miller A.N."/>
            <person name="Grigoriev I.V."/>
            <person name="Debuchy R."/>
            <person name="Gladieux P."/>
            <person name="Thoren M.H."/>
            <person name="Johannesson H."/>
        </authorList>
    </citation>
    <scope>NUCLEOTIDE SEQUENCE</scope>
    <source>
        <strain evidence="2">CBS 538.74</strain>
    </source>
</reference>
<dbReference type="AlphaFoldDB" id="A0AAN6ZSP3"/>
<gene>
    <name evidence="2" type="ORF">C8A00DRAFT_38616</name>
</gene>